<feature type="compositionally biased region" description="Basic and acidic residues" evidence="6">
    <location>
        <begin position="299"/>
        <end position="317"/>
    </location>
</feature>
<keyword evidence="9" id="KW-1185">Reference proteome</keyword>
<dbReference type="SUPFAM" id="SSF55120">
    <property type="entry name" value="Pseudouridine synthase"/>
    <property type="match status" value="1"/>
</dbReference>
<evidence type="ECO:0000259" key="7">
    <source>
        <dbReference type="Pfam" id="PF01509"/>
    </source>
</evidence>
<protein>
    <recommendedName>
        <fullName evidence="3">tRNA pseudouridine(55) synthase</fullName>
        <ecNumber evidence="3">5.4.99.25</ecNumber>
    </recommendedName>
</protein>
<keyword evidence="4" id="KW-0819">tRNA processing</keyword>
<reference evidence="8" key="1">
    <citation type="submission" date="2019-04" db="EMBL/GenBank/DDBJ databases">
        <title>Sequencing of skin fungus with MAO and IRED activity.</title>
        <authorList>
            <person name="Marsaioli A.J."/>
            <person name="Bonatto J.M.C."/>
            <person name="Reis Junior O."/>
        </authorList>
    </citation>
    <scope>NUCLEOTIDE SEQUENCE</scope>
    <source>
        <strain evidence="8">28M1</strain>
    </source>
</reference>
<dbReference type="GO" id="GO:0003723">
    <property type="term" value="F:RNA binding"/>
    <property type="evidence" value="ECO:0007669"/>
    <property type="project" value="InterPro"/>
</dbReference>
<dbReference type="HAMAP" id="MF_01080">
    <property type="entry name" value="TruB_bact"/>
    <property type="match status" value="1"/>
</dbReference>
<comment type="caution">
    <text evidence="8">The sequence shown here is derived from an EMBL/GenBank/DDBJ whole genome shotgun (WGS) entry which is preliminary data.</text>
</comment>
<gene>
    <name evidence="8" type="ORF">E8E12_008789</name>
</gene>
<dbReference type="InterPro" id="IPR014780">
    <property type="entry name" value="tRNA_psdUridine_synth_TruB"/>
</dbReference>
<evidence type="ECO:0000256" key="6">
    <source>
        <dbReference type="SAM" id="MobiDB-lite"/>
    </source>
</evidence>
<dbReference type="Pfam" id="PF01509">
    <property type="entry name" value="TruB_N"/>
    <property type="match status" value="1"/>
</dbReference>
<organism evidence="8 9">
    <name type="scientific">Didymella heteroderae</name>
    <dbReference type="NCBI Taxonomy" id="1769908"/>
    <lineage>
        <taxon>Eukaryota</taxon>
        <taxon>Fungi</taxon>
        <taxon>Dikarya</taxon>
        <taxon>Ascomycota</taxon>
        <taxon>Pezizomycotina</taxon>
        <taxon>Dothideomycetes</taxon>
        <taxon>Pleosporomycetidae</taxon>
        <taxon>Pleosporales</taxon>
        <taxon>Pleosporineae</taxon>
        <taxon>Didymellaceae</taxon>
        <taxon>Didymella</taxon>
    </lineage>
</organism>
<dbReference type="EC" id="5.4.99.25" evidence="3"/>
<feature type="region of interest" description="Disordered" evidence="6">
    <location>
        <begin position="297"/>
        <end position="374"/>
    </location>
</feature>
<accession>A0A9P4WWE6</accession>
<evidence type="ECO:0000256" key="2">
    <source>
        <dbReference type="ARBA" id="ARBA00008999"/>
    </source>
</evidence>
<evidence type="ECO:0000313" key="9">
    <source>
        <dbReference type="Proteomes" id="UP000758155"/>
    </source>
</evidence>
<feature type="domain" description="Pseudouridine synthase II N-terminal" evidence="7">
    <location>
        <begin position="58"/>
        <end position="192"/>
    </location>
</feature>
<keyword evidence="5" id="KW-0413">Isomerase</keyword>
<evidence type="ECO:0000256" key="1">
    <source>
        <dbReference type="ARBA" id="ARBA00001166"/>
    </source>
</evidence>
<evidence type="ECO:0000256" key="4">
    <source>
        <dbReference type="ARBA" id="ARBA00022694"/>
    </source>
</evidence>
<dbReference type="PANTHER" id="PTHR13767:SF2">
    <property type="entry name" value="PSEUDOURIDYLATE SYNTHASE TRUB1"/>
    <property type="match status" value="1"/>
</dbReference>
<dbReference type="InterPro" id="IPR002501">
    <property type="entry name" value="PsdUridine_synth_N"/>
</dbReference>
<comment type="similarity">
    <text evidence="2">Belongs to the pseudouridine synthase TruB family.</text>
</comment>
<dbReference type="Gene3D" id="3.30.2350.10">
    <property type="entry name" value="Pseudouridine synthase"/>
    <property type="match status" value="1"/>
</dbReference>
<dbReference type="Proteomes" id="UP000758155">
    <property type="component" value="Unassembled WGS sequence"/>
</dbReference>
<evidence type="ECO:0000313" key="8">
    <source>
        <dbReference type="EMBL" id="KAF3043725.1"/>
    </source>
</evidence>
<proteinExistence type="inferred from homology"/>
<dbReference type="GO" id="GO:0005634">
    <property type="term" value="C:nucleus"/>
    <property type="evidence" value="ECO:0007669"/>
    <property type="project" value="TreeGrafter"/>
</dbReference>
<dbReference type="PANTHER" id="PTHR13767">
    <property type="entry name" value="TRNA-PSEUDOURIDINE SYNTHASE"/>
    <property type="match status" value="1"/>
</dbReference>
<name>A0A9P4WWE6_9PLEO</name>
<evidence type="ECO:0000256" key="5">
    <source>
        <dbReference type="ARBA" id="ARBA00023235"/>
    </source>
</evidence>
<dbReference type="OrthoDB" id="9995526at2759"/>
<dbReference type="InterPro" id="IPR020103">
    <property type="entry name" value="PsdUridine_synth_cat_dom_sf"/>
</dbReference>
<dbReference type="GO" id="GO:0006400">
    <property type="term" value="P:tRNA modification"/>
    <property type="evidence" value="ECO:0007669"/>
    <property type="project" value="TreeGrafter"/>
</dbReference>
<dbReference type="AlphaFoldDB" id="A0A9P4WWE6"/>
<comment type="catalytic activity">
    <reaction evidence="1">
        <text>a uridine in mRNA = a pseudouridine in mRNA</text>
        <dbReference type="Rhea" id="RHEA:56644"/>
        <dbReference type="Rhea" id="RHEA-COMP:14658"/>
        <dbReference type="Rhea" id="RHEA-COMP:14659"/>
        <dbReference type="ChEBI" id="CHEBI:65314"/>
        <dbReference type="ChEBI" id="CHEBI:65315"/>
    </reaction>
</comment>
<sequence>MEAPDETVLEGVFAVSKPAHVSSAHVLEKLQATFAASHTFAPLLRNQPKRTSKSDDQTFKMGHGGTLDPLAAGVLIVGIGRGTKQLQKYLACTKSYETTVLFGASTDSYDCTGVVAERAHCVHVTRTLVEAKLALFRGAISQAPPIYSALKIKGKKACEYARDGQELPMQLEKRDMHVDECRLLDWYEPGQHEFSYPGEHEPAAAPAARISLTVCSGFYVRSFAHDLGIACQSRSHMATLLRTRQATYTTHDSSNSTDLTTAITYGDLEAGEEVWGPKIRPQLEAWVLSNPFVTGHVNGRSEEAKQRKAAEHSERPKQRFRGGYVADTKKERIKQQGGKYKGKWSRKPDAGGPVQDTTAKRIEEPIGNTTIQLQ</sequence>
<dbReference type="GO" id="GO:0160148">
    <property type="term" value="F:tRNA pseudouridine(55) synthase activity"/>
    <property type="evidence" value="ECO:0007669"/>
    <property type="project" value="UniProtKB-EC"/>
</dbReference>
<dbReference type="EMBL" id="SWKV01000011">
    <property type="protein sequence ID" value="KAF3043725.1"/>
    <property type="molecule type" value="Genomic_DNA"/>
</dbReference>
<dbReference type="GO" id="GO:1990481">
    <property type="term" value="P:mRNA pseudouridine synthesis"/>
    <property type="evidence" value="ECO:0007669"/>
    <property type="project" value="TreeGrafter"/>
</dbReference>
<evidence type="ECO:0000256" key="3">
    <source>
        <dbReference type="ARBA" id="ARBA00012787"/>
    </source>
</evidence>